<dbReference type="AlphaFoldDB" id="A0A060RN22"/>
<sequence>MLKYRAPLPHFNCKSKFEKIYEENLNNGSFKRINNRKNNEIRDMFIKLGEDENYGSSCFYSLGNTKILTTVYGPNPDSKYATYSKGKVFLDVKSLNINTIGASDRQRDDDIKSLLIECISNIILLEKYPQCSIKIKCLIIQDDGGCLSATLTCISLALIKAQIQMKDIIISININSIICPVTKKMYHLVDLDGMEEKYYQSKYEMNSITLGICLNLKTVCFYHGTGSFFNSKTLAEITSYGECACKSLGSEIKKVLKQYTKKRIDSIYQKVNVLE</sequence>
<dbReference type="Proteomes" id="UP000027581">
    <property type="component" value="Unassembled WGS sequence"/>
</dbReference>
<dbReference type="GO" id="GO:0016075">
    <property type="term" value="P:rRNA catabolic process"/>
    <property type="evidence" value="ECO:0007669"/>
    <property type="project" value="TreeGrafter"/>
</dbReference>
<dbReference type="EMBL" id="HG810763">
    <property type="protein sequence ID" value="CDO62321.1"/>
    <property type="molecule type" value="Genomic_DNA"/>
</dbReference>
<name>A0A060RN22_PLARE</name>
<evidence type="ECO:0000256" key="1">
    <source>
        <dbReference type="ARBA" id="ARBA00006678"/>
    </source>
</evidence>
<dbReference type="GO" id="GO:0071051">
    <property type="term" value="P:poly(A)-dependent snoRNA 3'-end processing"/>
    <property type="evidence" value="ECO:0007669"/>
    <property type="project" value="TreeGrafter"/>
</dbReference>
<dbReference type="GO" id="GO:0005730">
    <property type="term" value="C:nucleolus"/>
    <property type="evidence" value="ECO:0007669"/>
    <property type="project" value="TreeGrafter"/>
</dbReference>
<comment type="similarity">
    <text evidence="1">Belongs to the RNase PH family.</text>
</comment>
<dbReference type="VEuPathDB" id="PlasmoDB:PRCDC_0208100"/>
<reference evidence="3" key="1">
    <citation type="submission" date="2014-01" db="EMBL/GenBank/DDBJ databases">
        <authorList>
            <person name="Aslett M."/>
        </authorList>
    </citation>
    <scope>NUCLEOTIDE SEQUENCE</scope>
    <source>
        <strain evidence="3">CDC</strain>
    </source>
</reference>
<evidence type="ECO:0000313" key="3">
    <source>
        <dbReference type="EMBL" id="CDO62321.1"/>
    </source>
</evidence>
<dbReference type="Pfam" id="PF01138">
    <property type="entry name" value="RNase_PH"/>
    <property type="match status" value="1"/>
</dbReference>
<keyword evidence="3" id="KW-0378">Hydrolase</keyword>
<dbReference type="InterPro" id="IPR027408">
    <property type="entry name" value="PNPase/RNase_PH_dom_sf"/>
</dbReference>
<dbReference type="EMBL" id="LT969565">
    <property type="protein sequence ID" value="SOV75341.1"/>
    <property type="molecule type" value="Genomic_DNA"/>
</dbReference>
<evidence type="ECO:0000313" key="4">
    <source>
        <dbReference type="EMBL" id="SOV75341.1"/>
    </source>
</evidence>
<dbReference type="GO" id="GO:0071028">
    <property type="term" value="P:nuclear mRNA surveillance"/>
    <property type="evidence" value="ECO:0007669"/>
    <property type="project" value="TreeGrafter"/>
</dbReference>
<gene>
    <name evidence="3" type="ORF">PRCDC_0208100</name>
    <name evidence="4" type="ORF">PRG01_0208300</name>
</gene>
<dbReference type="GO" id="GO:0000176">
    <property type="term" value="C:nuclear exosome (RNase complex)"/>
    <property type="evidence" value="ECO:0007669"/>
    <property type="project" value="TreeGrafter"/>
</dbReference>
<dbReference type="PANTHER" id="PTHR11953">
    <property type="entry name" value="EXOSOME COMPLEX COMPONENT"/>
    <property type="match status" value="1"/>
</dbReference>
<evidence type="ECO:0000313" key="6">
    <source>
        <dbReference type="Proteomes" id="UP000240500"/>
    </source>
</evidence>
<dbReference type="OrthoDB" id="27298at2759"/>
<dbReference type="GO" id="GO:0016787">
    <property type="term" value="F:hydrolase activity"/>
    <property type="evidence" value="ECO:0007669"/>
    <property type="project" value="UniProtKB-KW"/>
</dbReference>
<dbReference type="PANTHER" id="PTHR11953:SF0">
    <property type="entry name" value="EXOSOME COMPLEX COMPONENT RRP41"/>
    <property type="match status" value="1"/>
</dbReference>
<accession>A0A060RN22</accession>
<dbReference type="VEuPathDB" id="PlasmoDB:PRG01_0208300"/>
<dbReference type="InterPro" id="IPR050080">
    <property type="entry name" value="RNase_PH"/>
</dbReference>
<dbReference type="EC" id="3.1.16.1" evidence="3"/>
<dbReference type="SUPFAM" id="SSF54211">
    <property type="entry name" value="Ribosomal protein S5 domain 2-like"/>
    <property type="match status" value="1"/>
</dbReference>
<keyword evidence="5" id="KW-1185">Reference proteome</keyword>
<dbReference type="InterPro" id="IPR020568">
    <property type="entry name" value="Ribosomal_Su5_D2-typ_SF"/>
</dbReference>
<dbReference type="FunFam" id="3.30.230.70:FF:000057">
    <property type="entry name" value="3'exoribonuclease, putative"/>
    <property type="match status" value="1"/>
</dbReference>
<proteinExistence type="inferred from homology"/>
<organism evidence="3 5">
    <name type="scientific">Plasmodium reichenowi</name>
    <dbReference type="NCBI Taxonomy" id="5854"/>
    <lineage>
        <taxon>Eukaryota</taxon>
        <taxon>Sar</taxon>
        <taxon>Alveolata</taxon>
        <taxon>Apicomplexa</taxon>
        <taxon>Aconoidasida</taxon>
        <taxon>Haemosporida</taxon>
        <taxon>Plasmodiidae</taxon>
        <taxon>Plasmodium</taxon>
        <taxon>Plasmodium (Laverania)</taxon>
    </lineage>
</organism>
<dbReference type="Proteomes" id="UP000240500">
    <property type="component" value="Chromosome 2"/>
</dbReference>
<dbReference type="InterPro" id="IPR001247">
    <property type="entry name" value="ExoRNase_PH_dom1"/>
</dbReference>
<dbReference type="Gene3D" id="3.30.230.70">
    <property type="entry name" value="GHMP Kinase, N-terminal domain"/>
    <property type="match status" value="1"/>
</dbReference>
<reference evidence="3" key="2">
    <citation type="submission" date="2014-05" db="EMBL/GenBank/DDBJ databases">
        <title>The genome sequences of chimpanzee malaria parasites reveal the path to human adaptation.</title>
        <authorList>
            <person name="Otto T.D."/>
            <person name="Rayner J.C."/>
            <person name="Boehme U."/>
            <person name="Pain A."/>
            <person name="Spottiswoode N."/>
            <person name="Sanders M."/>
            <person name="Quail M."/>
            <person name="Ollomo B."/>
            <person name="Renaud F."/>
            <person name="Thomas A.W."/>
            <person name="Prugnolle F."/>
            <person name="Conway D.J."/>
            <person name="Newbold C."/>
            <person name="Berriman M."/>
        </authorList>
    </citation>
    <scope>NUCLEOTIDE SEQUENCE [LARGE SCALE GENOMIC DNA]</scope>
    <source>
        <strain evidence="3">CDC</strain>
    </source>
</reference>
<protein>
    <submittedName>
        <fullName evidence="3">3'exoribonuclease, putative</fullName>
        <ecNumber evidence="3">3.1.16.1</ecNumber>
    </submittedName>
</protein>
<feature type="domain" description="Exoribonuclease phosphorolytic" evidence="2">
    <location>
        <begin position="40"/>
        <end position="163"/>
    </location>
</feature>
<evidence type="ECO:0000313" key="5">
    <source>
        <dbReference type="Proteomes" id="UP000027581"/>
    </source>
</evidence>
<dbReference type="GO" id="GO:0000177">
    <property type="term" value="C:cytoplasmic exosome (RNase complex)"/>
    <property type="evidence" value="ECO:0007669"/>
    <property type="project" value="TreeGrafter"/>
</dbReference>
<dbReference type="GO" id="GO:0003723">
    <property type="term" value="F:RNA binding"/>
    <property type="evidence" value="ECO:0007669"/>
    <property type="project" value="TreeGrafter"/>
</dbReference>
<evidence type="ECO:0000259" key="2">
    <source>
        <dbReference type="Pfam" id="PF01138"/>
    </source>
</evidence>
<reference evidence="4 6" key="3">
    <citation type="submission" date="2016-09" db="EMBL/GenBank/DDBJ databases">
        <authorList>
            <consortium name="Pathogen Informatics"/>
        </authorList>
    </citation>
    <scope>NUCLEOTIDE SEQUENCE [LARGE SCALE GENOMIC DNA]</scope>
</reference>
<dbReference type="GO" id="GO:0034475">
    <property type="term" value="P:U4 snRNA 3'-end processing"/>
    <property type="evidence" value="ECO:0007669"/>
    <property type="project" value="TreeGrafter"/>
</dbReference>